<dbReference type="PANTHER" id="PTHR43048">
    <property type="entry name" value="METHYLMALONYL-COA EPIMERASE"/>
    <property type="match status" value="1"/>
</dbReference>
<dbReference type="Pfam" id="PF00903">
    <property type="entry name" value="Glyoxalase"/>
    <property type="match status" value="2"/>
</dbReference>
<feature type="domain" description="VOC" evidence="2">
    <location>
        <begin position="179"/>
        <end position="329"/>
    </location>
</feature>
<dbReference type="GO" id="GO:0004493">
    <property type="term" value="F:methylmalonyl-CoA epimerase activity"/>
    <property type="evidence" value="ECO:0007669"/>
    <property type="project" value="TreeGrafter"/>
</dbReference>
<dbReference type="OrthoDB" id="9794917at2"/>
<dbReference type="PANTHER" id="PTHR43048:SF3">
    <property type="entry name" value="METHYLMALONYL-COA EPIMERASE, MITOCHONDRIAL"/>
    <property type="match status" value="1"/>
</dbReference>
<evidence type="ECO:0000313" key="3">
    <source>
        <dbReference type="EMBL" id="TMM58608.1"/>
    </source>
</evidence>
<dbReference type="EMBL" id="VATY01000001">
    <property type="protein sequence ID" value="TMM58608.1"/>
    <property type="molecule type" value="Genomic_DNA"/>
</dbReference>
<keyword evidence="1" id="KW-0479">Metal-binding</keyword>
<dbReference type="Gene3D" id="3.10.180.10">
    <property type="entry name" value="2,3-Dihydroxybiphenyl 1,2-Dioxygenase, domain 1"/>
    <property type="match status" value="2"/>
</dbReference>
<dbReference type="InterPro" id="IPR004360">
    <property type="entry name" value="Glyas_Fos-R_dOase_dom"/>
</dbReference>
<evidence type="ECO:0000313" key="4">
    <source>
        <dbReference type="Proteomes" id="UP000310314"/>
    </source>
</evidence>
<dbReference type="InterPro" id="IPR029068">
    <property type="entry name" value="Glyas_Bleomycin-R_OHBP_Dase"/>
</dbReference>
<sequence>MGSIKHNLNFSEKDSNIKGFQEVVFSVADMNRWIDFFQRNCGWKLISTEKSSGALKNIWSLDDSVEWEEAILHNDRDHEGFVRLIQFKNVEQRQIRSATNVWDTGGIFDVNMRTPDMDSWYRELQDEGWNGVSEPKRYVFGQYDVSEVLMKGPDGIVIAFMQRFNPPLVDFDHMKKTSRIFNSSVIVSDMEASHDFYINKLGFKMFFQTPGLDRASGHNVIGIPPSVNHEITVPIDIVRPDIDNFGSIEYLKTNELKGRDCAEFAKPPNLGILMYRFPVRDAGAYATELKSKGVQLNSEVQMATVAPYGNLKIFSVLSPDGVWIEFIELIN</sequence>
<evidence type="ECO:0000259" key="2">
    <source>
        <dbReference type="PROSITE" id="PS51819"/>
    </source>
</evidence>
<dbReference type="InterPro" id="IPR037523">
    <property type="entry name" value="VOC_core"/>
</dbReference>
<name>A0A5S3PUL9_9FLAO</name>
<dbReference type="GO" id="GO:0046872">
    <property type="term" value="F:metal ion binding"/>
    <property type="evidence" value="ECO:0007669"/>
    <property type="project" value="UniProtKB-KW"/>
</dbReference>
<dbReference type="GO" id="GO:0046491">
    <property type="term" value="P:L-methylmalonyl-CoA metabolic process"/>
    <property type="evidence" value="ECO:0007669"/>
    <property type="project" value="TreeGrafter"/>
</dbReference>
<accession>A0A5S3PUL9</accession>
<gene>
    <name evidence="3" type="ORF">FEE95_04035</name>
</gene>
<dbReference type="SUPFAM" id="SSF54593">
    <property type="entry name" value="Glyoxalase/Bleomycin resistance protein/Dihydroxybiphenyl dioxygenase"/>
    <property type="match status" value="2"/>
</dbReference>
<organism evidence="3 4">
    <name type="scientific">Maribacter algarum</name>
    <name type="common">ex Zhang et al. 2020</name>
    <dbReference type="NCBI Taxonomy" id="2578118"/>
    <lineage>
        <taxon>Bacteria</taxon>
        <taxon>Pseudomonadati</taxon>
        <taxon>Bacteroidota</taxon>
        <taxon>Flavobacteriia</taxon>
        <taxon>Flavobacteriales</taxon>
        <taxon>Flavobacteriaceae</taxon>
        <taxon>Maribacter</taxon>
    </lineage>
</organism>
<dbReference type="RefSeq" id="WP_138656540.1">
    <property type="nucleotide sequence ID" value="NZ_VATY01000001.1"/>
</dbReference>
<evidence type="ECO:0000256" key="1">
    <source>
        <dbReference type="ARBA" id="ARBA00022723"/>
    </source>
</evidence>
<dbReference type="PROSITE" id="PS51819">
    <property type="entry name" value="VOC"/>
    <property type="match status" value="2"/>
</dbReference>
<keyword evidence="4" id="KW-1185">Reference proteome</keyword>
<feature type="domain" description="VOC" evidence="2">
    <location>
        <begin position="19"/>
        <end position="163"/>
    </location>
</feature>
<dbReference type="AlphaFoldDB" id="A0A5S3PUL9"/>
<comment type="caution">
    <text evidence="3">The sequence shown here is derived from an EMBL/GenBank/DDBJ whole genome shotgun (WGS) entry which is preliminary data.</text>
</comment>
<proteinExistence type="predicted"/>
<dbReference type="CDD" id="cd06587">
    <property type="entry name" value="VOC"/>
    <property type="match status" value="1"/>
</dbReference>
<protein>
    <submittedName>
        <fullName evidence="3">VOC family protein</fullName>
    </submittedName>
</protein>
<dbReference type="InterPro" id="IPR051785">
    <property type="entry name" value="MMCE/EMCE_epimerase"/>
</dbReference>
<reference evidence="3 4" key="1">
    <citation type="submission" date="2019-05" db="EMBL/GenBank/DDBJ databases">
        <authorList>
            <person name="Zhang J.-Y."/>
            <person name="Feg X."/>
            <person name="Du Z.-J."/>
        </authorList>
    </citation>
    <scope>NUCLEOTIDE SEQUENCE [LARGE SCALE GENOMIC DNA]</scope>
    <source>
        <strain evidence="3 4">RZ26</strain>
    </source>
</reference>
<dbReference type="Proteomes" id="UP000310314">
    <property type="component" value="Unassembled WGS sequence"/>
</dbReference>